<dbReference type="SUPFAM" id="SSF103473">
    <property type="entry name" value="MFS general substrate transporter"/>
    <property type="match status" value="1"/>
</dbReference>
<keyword evidence="4 7" id="KW-0812">Transmembrane</keyword>
<dbReference type="PANTHER" id="PTHR23513">
    <property type="entry name" value="INTEGRAL MEMBRANE EFFLUX PROTEIN-RELATED"/>
    <property type="match status" value="1"/>
</dbReference>
<evidence type="ECO:0000256" key="6">
    <source>
        <dbReference type="ARBA" id="ARBA00023136"/>
    </source>
</evidence>
<dbReference type="GO" id="GO:0005886">
    <property type="term" value="C:plasma membrane"/>
    <property type="evidence" value="ECO:0007669"/>
    <property type="project" value="UniProtKB-SubCell"/>
</dbReference>
<dbReference type="InterPro" id="IPR010290">
    <property type="entry name" value="TM_effector"/>
</dbReference>
<evidence type="ECO:0000256" key="4">
    <source>
        <dbReference type="ARBA" id="ARBA00022692"/>
    </source>
</evidence>
<feature type="transmembrane region" description="Helical" evidence="7">
    <location>
        <begin position="21"/>
        <end position="40"/>
    </location>
</feature>
<proteinExistence type="predicted"/>
<keyword evidence="3" id="KW-1003">Cell membrane</keyword>
<evidence type="ECO:0000313" key="8">
    <source>
        <dbReference type="EMBL" id="SVB93297.1"/>
    </source>
</evidence>
<evidence type="ECO:0000256" key="7">
    <source>
        <dbReference type="SAM" id="Phobius"/>
    </source>
</evidence>
<accession>A0A382I251</accession>
<organism evidence="8">
    <name type="scientific">marine metagenome</name>
    <dbReference type="NCBI Taxonomy" id="408172"/>
    <lineage>
        <taxon>unclassified sequences</taxon>
        <taxon>metagenomes</taxon>
        <taxon>ecological metagenomes</taxon>
    </lineage>
</organism>
<evidence type="ECO:0000256" key="5">
    <source>
        <dbReference type="ARBA" id="ARBA00022989"/>
    </source>
</evidence>
<name>A0A382I251_9ZZZZ</name>
<sequence length="272" mass="29779">MRNIPHFAALRHKDYAYTWGASALGGASAWTFLIASQWFVLERSDQSAMVGWFTFASMIPFLVASPFGGFLADRIERKKLTIYTQILGVVTVAFAAALSLLGWLELWHLCVLAFLAGSCRTTQEASIVSLITNLVPREDLLNAITLNSATRHGSRVIGMSILIVSGVSQTITFGTFEFLIGSIVFGIASIYLILKVKSNSIGEISSQTNLFKGIWEGVNYVYTRRVVAVFIILVAFHCALAMSFDSILPGFTKNRLSSVDETMLAILVVSFG</sequence>
<reference evidence="8" key="1">
    <citation type="submission" date="2018-05" db="EMBL/GenBank/DDBJ databases">
        <authorList>
            <person name="Lanie J.A."/>
            <person name="Ng W.-L."/>
            <person name="Kazmierczak K.M."/>
            <person name="Andrzejewski T.M."/>
            <person name="Davidsen T.M."/>
            <person name="Wayne K.J."/>
            <person name="Tettelin H."/>
            <person name="Glass J.I."/>
            <person name="Rusch D."/>
            <person name="Podicherti R."/>
            <person name="Tsui H.-C.T."/>
            <person name="Winkler M.E."/>
        </authorList>
    </citation>
    <scope>NUCLEOTIDE SEQUENCE</scope>
</reference>
<keyword evidence="6 7" id="KW-0472">Membrane</keyword>
<feature type="transmembrane region" description="Helical" evidence="7">
    <location>
        <begin position="83"/>
        <end position="104"/>
    </location>
</feature>
<feature type="transmembrane region" description="Helical" evidence="7">
    <location>
        <begin position="226"/>
        <end position="244"/>
    </location>
</feature>
<keyword evidence="2" id="KW-0813">Transport</keyword>
<dbReference type="PANTHER" id="PTHR23513:SF11">
    <property type="entry name" value="STAPHYLOFERRIN A TRANSPORTER"/>
    <property type="match status" value="1"/>
</dbReference>
<dbReference type="Pfam" id="PF05977">
    <property type="entry name" value="MFS_3"/>
    <property type="match status" value="1"/>
</dbReference>
<evidence type="ECO:0000256" key="2">
    <source>
        <dbReference type="ARBA" id="ARBA00022448"/>
    </source>
</evidence>
<comment type="subcellular location">
    <subcellularLocation>
        <location evidence="1">Cell membrane</location>
        <topology evidence="1">Multi-pass membrane protein</topology>
    </subcellularLocation>
</comment>
<keyword evidence="5 7" id="KW-1133">Transmembrane helix</keyword>
<evidence type="ECO:0000256" key="1">
    <source>
        <dbReference type="ARBA" id="ARBA00004651"/>
    </source>
</evidence>
<dbReference type="AlphaFoldDB" id="A0A382I251"/>
<evidence type="ECO:0008006" key="9">
    <source>
        <dbReference type="Google" id="ProtNLM"/>
    </source>
</evidence>
<dbReference type="EMBL" id="UINC01064534">
    <property type="protein sequence ID" value="SVB93297.1"/>
    <property type="molecule type" value="Genomic_DNA"/>
</dbReference>
<dbReference type="Gene3D" id="1.20.1250.20">
    <property type="entry name" value="MFS general substrate transporter like domains"/>
    <property type="match status" value="1"/>
</dbReference>
<feature type="transmembrane region" description="Helical" evidence="7">
    <location>
        <begin position="171"/>
        <end position="194"/>
    </location>
</feature>
<feature type="non-terminal residue" evidence="8">
    <location>
        <position position="272"/>
    </location>
</feature>
<gene>
    <name evidence="8" type="ORF">METZ01_LOCUS246151</name>
</gene>
<evidence type="ECO:0000256" key="3">
    <source>
        <dbReference type="ARBA" id="ARBA00022475"/>
    </source>
</evidence>
<feature type="transmembrane region" description="Helical" evidence="7">
    <location>
        <begin position="52"/>
        <end position="71"/>
    </location>
</feature>
<protein>
    <recommendedName>
        <fullName evidence="9">Major facilitator superfamily (MFS) profile domain-containing protein</fullName>
    </recommendedName>
</protein>
<dbReference type="InterPro" id="IPR036259">
    <property type="entry name" value="MFS_trans_sf"/>
</dbReference>